<feature type="non-terminal residue" evidence="1">
    <location>
        <position position="141"/>
    </location>
</feature>
<dbReference type="EMBL" id="CAJVPM010034990">
    <property type="protein sequence ID" value="CAG8688822.1"/>
    <property type="molecule type" value="Genomic_DNA"/>
</dbReference>
<name>A0ACA9P2W2_9GLOM</name>
<feature type="non-terminal residue" evidence="1">
    <location>
        <position position="1"/>
    </location>
</feature>
<dbReference type="Proteomes" id="UP000789860">
    <property type="component" value="Unassembled WGS sequence"/>
</dbReference>
<reference evidence="1" key="1">
    <citation type="submission" date="2021-06" db="EMBL/GenBank/DDBJ databases">
        <authorList>
            <person name="Kallberg Y."/>
            <person name="Tangrot J."/>
            <person name="Rosling A."/>
        </authorList>
    </citation>
    <scope>NUCLEOTIDE SEQUENCE</scope>
    <source>
        <strain evidence="1">AU212A</strain>
    </source>
</reference>
<proteinExistence type="predicted"/>
<gene>
    <name evidence="1" type="ORF">SCALOS_LOCUS10048</name>
</gene>
<organism evidence="1 2">
    <name type="scientific">Scutellospora calospora</name>
    <dbReference type="NCBI Taxonomy" id="85575"/>
    <lineage>
        <taxon>Eukaryota</taxon>
        <taxon>Fungi</taxon>
        <taxon>Fungi incertae sedis</taxon>
        <taxon>Mucoromycota</taxon>
        <taxon>Glomeromycotina</taxon>
        <taxon>Glomeromycetes</taxon>
        <taxon>Diversisporales</taxon>
        <taxon>Gigasporaceae</taxon>
        <taxon>Scutellospora</taxon>
    </lineage>
</organism>
<evidence type="ECO:0000313" key="2">
    <source>
        <dbReference type="Proteomes" id="UP000789860"/>
    </source>
</evidence>
<keyword evidence="2" id="KW-1185">Reference proteome</keyword>
<evidence type="ECO:0000313" key="1">
    <source>
        <dbReference type="EMBL" id="CAG8688822.1"/>
    </source>
</evidence>
<accession>A0ACA9P2W2</accession>
<comment type="caution">
    <text evidence="1">The sequence shown here is derived from an EMBL/GenBank/DDBJ whole genome shotgun (WGS) entry which is preliminary data.</text>
</comment>
<sequence length="141" mass="16006">CIRAWYSIPSETITNCFHHTGLFDYEITTSTHEVHPNDEDLSVLTELEESLKMLSPHHSMSLTHYTNLPKEIDLIHQEFTDTDLLASTTSETDDDANSINDNNFSFTILSNSVKLDAIHTLQVFSSKVQVILDSFIQVGYQ</sequence>
<protein>
    <submittedName>
        <fullName evidence="1">1416_t:CDS:1</fullName>
    </submittedName>
</protein>